<dbReference type="Proteomes" id="UP000259864">
    <property type="component" value="Chromosome 1"/>
</dbReference>
<dbReference type="InterPro" id="IPR023575">
    <property type="entry name" value="Ribosomal_uS19_SF"/>
</dbReference>
<reference evidence="8" key="1">
    <citation type="submission" date="2018-06" db="EMBL/GenBank/DDBJ databases">
        <authorList>
            <consortium name="Pathogen Informatics"/>
        </authorList>
    </citation>
    <scope>NUCLEOTIDE SEQUENCE [LARGE SCALE GENOMIC DNA]</scope>
    <source>
        <strain evidence="8">NCTC10135</strain>
    </source>
</reference>
<evidence type="ECO:0000256" key="6">
    <source>
        <dbReference type="ARBA" id="ARBA00035309"/>
    </source>
</evidence>
<protein>
    <recommendedName>
        <fullName evidence="5">Small ribosomal subunit protein uS19</fullName>
    </recommendedName>
    <alternativeName>
        <fullName evidence="6">30S ribosomal protein S19</fullName>
    </alternativeName>
</protein>
<dbReference type="AlphaFoldDB" id="A0A3B0NY78"/>
<dbReference type="EMBL" id="LS991949">
    <property type="protein sequence ID" value="SYV89818.1"/>
    <property type="molecule type" value="Genomic_DNA"/>
</dbReference>
<evidence type="ECO:0000256" key="4">
    <source>
        <dbReference type="ARBA" id="ARBA00023274"/>
    </source>
</evidence>
<dbReference type="GO" id="GO:1990904">
    <property type="term" value="C:ribonucleoprotein complex"/>
    <property type="evidence" value="ECO:0007669"/>
    <property type="project" value="UniProtKB-KW"/>
</dbReference>
<comment type="similarity">
    <text evidence="2">Belongs to the universal ribosomal protein uS19 family.</text>
</comment>
<feature type="non-terminal residue" evidence="7">
    <location>
        <position position="35"/>
    </location>
</feature>
<gene>
    <name evidence="7" type="primary">rpsS</name>
    <name evidence="7" type="ORF">NCTC10135_00320</name>
</gene>
<dbReference type="KEGG" id="mala:NCTC10135_00320"/>
<evidence type="ECO:0000256" key="1">
    <source>
        <dbReference type="ARBA" id="ARBA00003239"/>
    </source>
</evidence>
<organism evidence="7 8">
    <name type="scientific">Metamycoplasma alkalescens</name>
    <dbReference type="NCBI Taxonomy" id="45363"/>
    <lineage>
        <taxon>Bacteria</taxon>
        <taxon>Bacillati</taxon>
        <taxon>Mycoplasmatota</taxon>
        <taxon>Mycoplasmoidales</taxon>
        <taxon>Metamycoplasmataceae</taxon>
        <taxon>Metamycoplasma</taxon>
    </lineage>
</organism>
<dbReference type="STRING" id="1188234.MALK_1870"/>
<dbReference type="GO" id="GO:0005840">
    <property type="term" value="C:ribosome"/>
    <property type="evidence" value="ECO:0007669"/>
    <property type="project" value="UniProtKB-KW"/>
</dbReference>
<proteinExistence type="inferred from homology"/>
<accession>A0A3B0NY78</accession>
<evidence type="ECO:0000256" key="2">
    <source>
        <dbReference type="ARBA" id="ARBA00007345"/>
    </source>
</evidence>
<sequence>MSRSLKKAPFVDDHLMKKVVAIIENKAPKRPIKTW</sequence>
<dbReference type="GO" id="GO:0003735">
    <property type="term" value="F:structural constituent of ribosome"/>
    <property type="evidence" value="ECO:0007669"/>
    <property type="project" value="InterPro"/>
</dbReference>
<evidence type="ECO:0000256" key="3">
    <source>
        <dbReference type="ARBA" id="ARBA00022980"/>
    </source>
</evidence>
<keyword evidence="3 7" id="KW-0689">Ribosomal protein</keyword>
<keyword evidence="4" id="KW-0687">Ribonucleoprotein</keyword>
<comment type="function">
    <text evidence="1">Protein S19 forms a complex with S13 that binds strongly to the 16S ribosomal RNA.</text>
</comment>
<evidence type="ECO:0000256" key="5">
    <source>
        <dbReference type="ARBA" id="ARBA00035163"/>
    </source>
</evidence>
<evidence type="ECO:0000313" key="7">
    <source>
        <dbReference type="EMBL" id="SYV89818.1"/>
    </source>
</evidence>
<evidence type="ECO:0000313" key="8">
    <source>
        <dbReference type="Proteomes" id="UP000259864"/>
    </source>
</evidence>
<name>A0A3B0NY78_9BACT</name>
<dbReference type="GO" id="GO:0006412">
    <property type="term" value="P:translation"/>
    <property type="evidence" value="ECO:0007669"/>
    <property type="project" value="InterPro"/>
</dbReference>
<dbReference type="Gene3D" id="3.30.860.10">
    <property type="entry name" value="30s Ribosomal Protein S19, Chain A"/>
    <property type="match status" value="1"/>
</dbReference>